<reference evidence="2" key="2">
    <citation type="submission" date="2017-10" db="EMBL/GenBank/DDBJ databases">
        <title>Ladona fulva Genome sequencing and assembly.</title>
        <authorList>
            <person name="Murali S."/>
            <person name="Richards S."/>
            <person name="Bandaranaike D."/>
            <person name="Bellair M."/>
            <person name="Blankenburg K."/>
            <person name="Chao H."/>
            <person name="Dinh H."/>
            <person name="Doddapaneni H."/>
            <person name="Dugan-Rocha S."/>
            <person name="Elkadiri S."/>
            <person name="Gnanaolivu R."/>
            <person name="Hernandez B."/>
            <person name="Skinner E."/>
            <person name="Javaid M."/>
            <person name="Lee S."/>
            <person name="Li M."/>
            <person name="Ming W."/>
            <person name="Munidasa M."/>
            <person name="Muniz J."/>
            <person name="Nguyen L."/>
            <person name="Hughes D."/>
            <person name="Osuji N."/>
            <person name="Pu L.-L."/>
            <person name="Puazo M."/>
            <person name="Qu C."/>
            <person name="Quiroz J."/>
            <person name="Raj R."/>
            <person name="Weissenberger G."/>
            <person name="Xin Y."/>
            <person name="Zou X."/>
            <person name="Han Y."/>
            <person name="Worley K."/>
            <person name="Muzny D."/>
            <person name="Gibbs R."/>
        </authorList>
    </citation>
    <scope>NUCLEOTIDE SEQUENCE</scope>
    <source>
        <strain evidence="2">Sampled in the wild</strain>
    </source>
</reference>
<comment type="caution">
    <text evidence="2">The sequence shown here is derived from an EMBL/GenBank/DDBJ whole genome shotgun (WGS) entry which is preliminary data.</text>
</comment>
<evidence type="ECO:0000313" key="2">
    <source>
        <dbReference type="EMBL" id="KAG8224659.1"/>
    </source>
</evidence>
<organism evidence="2 3">
    <name type="scientific">Ladona fulva</name>
    <name type="common">Scarce chaser dragonfly</name>
    <name type="synonym">Libellula fulva</name>
    <dbReference type="NCBI Taxonomy" id="123851"/>
    <lineage>
        <taxon>Eukaryota</taxon>
        <taxon>Metazoa</taxon>
        <taxon>Ecdysozoa</taxon>
        <taxon>Arthropoda</taxon>
        <taxon>Hexapoda</taxon>
        <taxon>Insecta</taxon>
        <taxon>Pterygota</taxon>
        <taxon>Palaeoptera</taxon>
        <taxon>Odonata</taxon>
        <taxon>Epiprocta</taxon>
        <taxon>Anisoptera</taxon>
        <taxon>Libelluloidea</taxon>
        <taxon>Libellulidae</taxon>
        <taxon>Ladona</taxon>
    </lineage>
</organism>
<reference evidence="2" key="1">
    <citation type="submission" date="2013-04" db="EMBL/GenBank/DDBJ databases">
        <authorList>
            <person name="Qu J."/>
            <person name="Murali S.C."/>
            <person name="Bandaranaike D."/>
            <person name="Bellair M."/>
            <person name="Blankenburg K."/>
            <person name="Chao H."/>
            <person name="Dinh H."/>
            <person name="Doddapaneni H."/>
            <person name="Downs B."/>
            <person name="Dugan-Rocha S."/>
            <person name="Elkadiri S."/>
            <person name="Gnanaolivu R.D."/>
            <person name="Hernandez B."/>
            <person name="Javaid M."/>
            <person name="Jayaseelan J.C."/>
            <person name="Lee S."/>
            <person name="Li M."/>
            <person name="Ming W."/>
            <person name="Munidasa M."/>
            <person name="Muniz J."/>
            <person name="Nguyen L."/>
            <person name="Ongeri F."/>
            <person name="Osuji N."/>
            <person name="Pu L.-L."/>
            <person name="Puazo M."/>
            <person name="Qu C."/>
            <person name="Quiroz J."/>
            <person name="Raj R."/>
            <person name="Weissenberger G."/>
            <person name="Xin Y."/>
            <person name="Zou X."/>
            <person name="Han Y."/>
            <person name="Richards S."/>
            <person name="Worley K."/>
            <person name="Muzny D."/>
            <person name="Gibbs R."/>
        </authorList>
    </citation>
    <scope>NUCLEOTIDE SEQUENCE</scope>
    <source>
        <strain evidence="2">Sampled in the wild</strain>
    </source>
</reference>
<evidence type="ECO:0000313" key="3">
    <source>
        <dbReference type="Proteomes" id="UP000792457"/>
    </source>
</evidence>
<dbReference type="OrthoDB" id="10060618at2759"/>
<evidence type="ECO:0000259" key="1">
    <source>
        <dbReference type="Pfam" id="PF20700"/>
    </source>
</evidence>
<dbReference type="Pfam" id="PF20700">
    <property type="entry name" value="Mutator"/>
    <property type="match status" value="1"/>
</dbReference>
<gene>
    <name evidence="2" type="ORF">J437_LFUL005161</name>
</gene>
<protein>
    <recommendedName>
        <fullName evidence="1">Mutator-like transposase domain-containing protein</fullName>
    </recommendedName>
</protein>
<dbReference type="AlphaFoldDB" id="A0A8K0NYN0"/>
<dbReference type="Proteomes" id="UP000792457">
    <property type="component" value="Unassembled WGS sequence"/>
</dbReference>
<name>A0A8K0NYN0_LADFU</name>
<feature type="domain" description="Mutator-like transposase" evidence="1">
    <location>
        <begin position="57"/>
        <end position="145"/>
    </location>
</feature>
<sequence>MEFDFGLSRKAYKGVVKHMHNSIVKIFKYSCKNAVNEEKIQNEENNKPFCFRRWELEKARDEGNCTVSHRVSSGKMEVYTIKEMFLRSEEFYRVRYGTNVGDDNTRTFKALLDVELYGEKFKIQKSECIGHVEKCMGTRLRTVKKTAKIGGKG</sequence>
<dbReference type="EMBL" id="KZ308205">
    <property type="protein sequence ID" value="KAG8224659.1"/>
    <property type="molecule type" value="Genomic_DNA"/>
</dbReference>
<proteinExistence type="predicted"/>
<keyword evidence="3" id="KW-1185">Reference proteome</keyword>
<accession>A0A8K0NYN0</accession>
<dbReference type="InterPro" id="IPR049012">
    <property type="entry name" value="Mutator_transp_dom"/>
</dbReference>